<feature type="region of interest" description="Disordered" evidence="1">
    <location>
        <begin position="818"/>
        <end position="855"/>
    </location>
</feature>
<feature type="compositionally biased region" description="Basic and acidic residues" evidence="1">
    <location>
        <begin position="818"/>
        <end position="829"/>
    </location>
</feature>
<gene>
    <name evidence="3" type="ORF">BDZ94DRAFT_1254947</name>
</gene>
<sequence length="855" mass="94648">MGSNGNHCSFVLLAEFHIFEGAQLKYQFPQPLGVDEGVLAMSMLPDGAETQLDDWTIFFLNQTPFNTISPVLALDTPEVKAVGLPGEEGGDLDDKPDLLCVLNLVRTKHDKTLSRGAQVLALAICTRHPFIQIFKPFLLMALDDYFSDPSQDCLARLFDAVNSMDLSPAPLLTRQEKMVMRASERKDIFMEKFAHLGPQQNWNNSNPGLVPKPMLQHKYTNSGESFSSFEEGIISRQRERTQDELRLRERDVAQRRDFLESEGTVSIQTTSHGQNSPSDSSFSLGGSAVWVGDESGLDLAPVASKDLSGDVSSVVSLVGSNTLVGPSTTTRKRRSTDASSSSSHAHSRDQVLRPPINATQTYHDLHLRSGIAKDTHFYHTSVAYKDHQLPIKMPLSTFAEEVGDYSLITLIKEFSSHPSVLGPQHPHLHTNGPQTHPIIILFNALITGKRIIFLGHKRPAGEVSSFVLSACALGSGCGTALRGFIERSFPYANLNNRDEWESVPAYIAGVTNPIFQTSRAWDLLLVIGAGTVTVAKDIHTTYPVTSNPGLGAPLISRTGTLKAESSISSEDDIGRLITKDGTKSDFAARSDNNADKVFIDDIRAAIEDHFGESLVRMRFTEYVTRFVRLASRYEEEVNGSTKFGFSSSGFTETSGRIPQLGSGIAFVDDATCIRELSANAHRIEAWRKTNSYRYCVLDWAKSQANSAIKGFDVLHQLFRLRHAKSMSDLEVTTIIRTLADNVKSYEQVVELLAYLTPHGGGLMHLSFGLFHQKEAVREATVDLFNQLRAYPVGVLFLQALNHFQRYAYVRQAHVREKKLQNEQQQDQRQHQATHPTQFVRSHSNSIVGGGLNGAF</sequence>
<protein>
    <submittedName>
        <fullName evidence="3">Stabilization of polarity axis-domain-containing protein</fullName>
    </submittedName>
</protein>
<dbReference type="PROSITE" id="PS50211">
    <property type="entry name" value="DENN"/>
    <property type="match status" value="1"/>
</dbReference>
<feature type="domain" description="UDENN" evidence="2">
    <location>
        <begin position="9"/>
        <end position="677"/>
    </location>
</feature>
<dbReference type="InterPro" id="IPR012860">
    <property type="entry name" value="Afi1_N"/>
</dbReference>
<feature type="compositionally biased region" description="Polar residues" evidence="1">
    <location>
        <begin position="263"/>
        <end position="275"/>
    </location>
</feature>
<dbReference type="OrthoDB" id="66409at2759"/>
<dbReference type="PANTHER" id="PTHR28245">
    <property type="entry name" value="ARF3-INTERACTING PROTEIN 1"/>
    <property type="match status" value="1"/>
</dbReference>
<dbReference type="PANTHER" id="PTHR28245:SF1">
    <property type="entry name" value="ARF3-INTERACTING PROTEIN 1"/>
    <property type="match status" value="1"/>
</dbReference>
<feature type="region of interest" description="Disordered" evidence="1">
    <location>
        <begin position="322"/>
        <end position="351"/>
    </location>
</feature>
<keyword evidence="4" id="KW-1185">Reference proteome</keyword>
<dbReference type="EMBL" id="MU150250">
    <property type="protein sequence ID" value="KAF9464958.1"/>
    <property type="molecule type" value="Genomic_DNA"/>
</dbReference>
<feature type="region of interest" description="Disordered" evidence="1">
    <location>
        <begin position="259"/>
        <end position="282"/>
    </location>
</feature>
<proteinExistence type="predicted"/>
<accession>A0A9P5Y7W1</accession>
<dbReference type="GO" id="GO:0005886">
    <property type="term" value="C:plasma membrane"/>
    <property type="evidence" value="ECO:0007669"/>
    <property type="project" value="TreeGrafter"/>
</dbReference>
<reference evidence="3" key="1">
    <citation type="submission" date="2020-11" db="EMBL/GenBank/DDBJ databases">
        <authorList>
            <consortium name="DOE Joint Genome Institute"/>
            <person name="Ahrendt S."/>
            <person name="Riley R."/>
            <person name="Andreopoulos W."/>
            <person name="Labutti K."/>
            <person name="Pangilinan J."/>
            <person name="Ruiz-Duenas F.J."/>
            <person name="Barrasa J.M."/>
            <person name="Sanchez-Garcia M."/>
            <person name="Camarero S."/>
            <person name="Miyauchi S."/>
            <person name="Serrano A."/>
            <person name="Linde D."/>
            <person name="Babiker R."/>
            <person name="Drula E."/>
            <person name="Ayuso-Fernandez I."/>
            <person name="Pacheco R."/>
            <person name="Padilla G."/>
            <person name="Ferreira P."/>
            <person name="Barriuso J."/>
            <person name="Kellner H."/>
            <person name="Castanera R."/>
            <person name="Alfaro M."/>
            <person name="Ramirez L."/>
            <person name="Pisabarro A.G."/>
            <person name="Kuo A."/>
            <person name="Tritt A."/>
            <person name="Lipzen A."/>
            <person name="He G."/>
            <person name="Yan M."/>
            <person name="Ng V."/>
            <person name="Cullen D."/>
            <person name="Martin F."/>
            <person name="Rosso M.-N."/>
            <person name="Henrissat B."/>
            <person name="Hibbett D."/>
            <person name="Martinez A.T."/>
            <person name="Grigoriev I.V."/>
        </authorList>
    </citation>
    <scope>NUCLEOTIDE SEQUENCE</scope>
    <source>
        <strain evidence="3">CBS 247.69</strain>
    </source>
</reference>
<dbReference type="InterPro" id="IPR037516">
    <property type="entry name" value="Tripartite_DENN"/>
</dbReference>
<feature type="compositionally biased region" description="Polar residues" evidence="1">
    <location>
        <begin position="832"/>
        <end position="846"/>
    </location>
</feature>
<dbReference type="Proteomes" id="UP000807353">
    <property type="component" value="Unassembled WGS sequence"/>
</dbReference>
<dbReference type="Pfam" id="PF07792">
    <property type="entry name" value="Afi1"/>
    <property type="match status" value="1"/>
</dbReference>
<comment type="caution">
    <text evidence="3">The sequence shown here is derived from an EMBL/GenBank/DDBJ whole genome shotgun (WGS) entry which is preliminary data.</text>
</comment>
<dbReference type="AlphaFoldDB" id="A0A9P5Y7W1"/>
<dbReference type="GO" id="GO:0051666">
    <property type="term" value="P:actin cortical patch localization"/>
    <property type="evidence" value="ECO:0007669"/>
    <property type="project" value="TreeGrafter"/>
</dbReference>
<name>A0A9P5Y7W1_9AGAR</name>
<evidence type="ECO:0000313" key="3">
    <source>
        <dbReference type="EMBL" id="KAF9464958.1"/>
    </source>
</evidence>
<evidence type="ECO:0000259" key="2">
    <source>
        <dbReference type="PROSITE" id="PS50211"/>
    </source>
</evidence>
<dbReference type="InterPro" id="IPR052809">
    <property type="entry name" value="Actin_polarity_regulatory"/>
</dbReference>
<dbReference type="Pfam" id="PF08616">
    <property type="entry name" value="SPA"/>
    <property type="match status" value="1"/>
</dbReference>
<evidence type="ECO:0000313" key="4">
    <source>
        <dbReference type="Proteomes" id="UP000807353"/>
    </source>
</evidence>
<organism evidence="3 4">
    <name type="scientific">Collybia nuda</name>
    <dbReference type="NCBI Taxonomy" id="64659"/>
    <lineage>
        <taxon>Eukaryota</taxon>
        <taxon>Fungi</taxon>
        <taxon>Dikarya</taxon>
        <taxon>Basidiomycota</taxon>
        <taxon>Agaricomycotina</taxon>
        <taxon>Agaricomycetes</taxon>
        <taxon>Agaricomycetidae</taxon>
        <taxon>Agaricales</taxon>
        <taxon>Tricholomatineae</taxon>
        <taxon>Clitocybaceae</taxon>
        <taxon>Collybia</taxon>
    </lineage>
</organism>
<evidence type="ECO:0000256" key="1">
    <source>
        <dbReference type="SAM" id="MobiDB-lite"/>
    </source>
</evidence>